<feature type="binding site" evidence="10">
    <location>
        <position position="261"/>
    </location>
    <ligand>
        <name>glycerol</name>
        <dbReference type="ChEBI" id="CHEBI:17754"/>
    </ligand>
</feature>
<keyword evidence="7" id="KW-0443">Lipid metabolism</keyword>
<dbReference type="Pfam" id="PF13685">
    <property type="entry name" value="Fe-ADH_2"/>
    <property type="match status" value="1"/>
</dbReference>
<comment type="cofactor">
    <cofactor evidence="10">
        <name>Zn(2+)</name>
        <dbReference type="ChEBI" id="CHEBI:29105"/>
    </cofactor>
    <text evidence="10">Binds 1 zinc ion per subunit.</text>
</comment>
<dbReference type="GO" id="GO:0008654">
    <property type="term" value="P:phospholipid biosynthetic process"/>
    <property type="evidence" value="ECO:0007669"/>
    <property type="project" value="UniProtKB-KW"/>
</dbReference>
<keyword evidence="8" id="KW-0594">Phospholipid biosynthesis</keyword>
<evidence type="ECO:0000313" key="13">
    <source>
        <dbReference type="EMBL" id="URA10100.1"/>
    </source>
</evidence>
<evidence type="ECO:0000256" key="4">
    <source>
        <dbReference type="ARBA" id="ARBA00022857"/>
    </source>
</evidence>
<dbReference type="AlphaFoldDB" id="A0AAX3BCU7"/>
<evidence type="ECO:0000256" key="8">
    <source>
        <dbReference type="ARBA" id="ARBA00023209"/>
    </source>
</evidence>
<evidence type="ECO:0000256" key="11">
    <source>
        <dbReference type="PIRSR" id="PIRSR000112-2"/>
    </source>
</evidence>
<dbReference type="GO" id="GO:0016614">
    <property type="term" value="F:oxidoreductase activity, acting on CH-OH group of donors"/>
    <property type="evidence" value="ECO:0007669"/>
    <property type="project" value="InterPro"/>
</dbReference>
<evidence type="ECO:0000256" key="7">
    <source>
        <dbReference type="ARBA" id="ARBA00023098"/>
    </source>
</evidence>
<sequence>MEISVPSLVRIKPKALYKIGKYLRDEDHRRVVLLWGEGIAELLKPIVEVSLLSAEIEVLFETTVTDTEVESIFHMAVELPSQVEAIVAIGGGKAIDIGKYLAFLKRLPLFSVPTAVSNDGFCSPMASLTVRGKKTSFRVELPQAVIVDTEVLQKAPVRFLYSGMGDLFCKITSVYDWKLAYRKVREPVNDFAANMARSAADTFLYYDDKSLENPDFLRVIATSLMMSGIAMEVARSSRPASGSEHLISHAYDRLSEKPNLHGLQVGVASYAVSLLQEKTEPLIRKAIEESGFLAFMQEHPLSLRTFEEAVKLAPQMKENYYTILSEKGSVEKLLELIRENTILRSMVAED</sequence>
<dbReference type="RefSeq" id="WP_271435232.1">
    <property type="nucleotide sequence ID" value="NZ_CP073355.1"/>
</dbReference>
<keyword evidence="2" id="KW-0444">Lipid biosynthesis</keyword>
<keyword evidence="10" id="KW-0862">Zinc</keyword>
<gene>
    <name evidence="13" type="ORF">KDW03_11560</name>
</gene>
<feature type="binding site" evidence="10">
    <location>
        <position position="245"/>
    </location>
    <ligand>
        <name>glycerol</name>
        <dbReference type="ChEBI" id="CHEBI:17754"/>
    </ligand>
</feature>
<keyword evidence="1" id="KW-0963">Cytoplasm</keyword>
<dbReference type="Gene3D" id="1.20.1090.10">
    <property type="entry name" value="Dehydroquinate synthase-like - alpha domain"/>
    <property type="match status" value="1"/>
</dbReference>
<dbReference type="EMBL" id="CP073355">
    <property type="protein sequence ID" value="URA10100.1"/>
    <property type="molecule type" value="Genomic_DNA"/>
</dbReference>
<evidence type="ECO:0000313" key="14">
    <source>
        <dbReference type="Proteomes" id="UP001056539"/>
    </source>
</evidence>
<keyword evidence="6 12" id="KW-0520">NAD</keyword>
<organism evidence="13 14">
    <name type="scientific">Thermospira aquatica</name>
    <dbReference type="NCBI Taxonomy" id="2828656"/>
    <lineage>
        <taxon>Bacteria</taxon>
        <taxon>Pseudomonadati</taxon>
        <taxon>Spirochaetota</taxon>
        <taxon>Spirochaetia</taxon>
        <taxon>Brevinematales</taxon>
        <taxon>Thermospiraceae</taxon>
        <taxon>Thermospira</taxon>
    </lineage>
</organism>
<dbReference type="PANTHER" id="PTHR43616:SF5">
    <property type="entry name" value="GLYCEROL DEHYDROGENASE 1"/>
    <property type="match status" value="1"/>
</dbReference>
<reference evidence="13" key="1">
    <citation type="submission" date="2021-04" db="EMBL/GenBank/DDBJ databases">
        <authorList>
            <person name="Postec A."/>
        </authorList>
    </citation>
    <scope>NUCLEOTIDE SEQUENCE</scope>
    <source>
        <strain evidence="13">F1F22</strain>
    </source>
</reference>
<dbReference type="PANTHER" id="PTHR43616">
    <property type="entry name" value="GLYCEROL DEHYDROGENASE"/>
    <property type="match status" value="1"/>
</dbReference>
<feature type="binding site" evidence="12">
    <location>
        <begin position="92"/>
        <end position="96"/>
    </location>
    <ligand>
        <name>NAD(+)</name>
        <dbReference type="ChEBI" id="CHEBI:57540"/>
    </ligand>
</feature>
<evidence type="ECO:0000256" key="1">
    <source>
        <dbReference type="ARBA" id="ARBA00022490"/>
    </source>
</evidence>
<reference evidence="13" key="2">
    <citation type="submission" date="2022-06" db="EMBL/GenBank/DDBJ databases">
        <title>Thermospira aquatica gen. nov., sp. nov.</title>
        <authorList>
            <person name="Ben Ali Gam Z."/>
            <person name="Labat M."/>
        </authorList>
    </citation>
    <scope>NUCLEOTIDE SEQUENCE</scope>
    <source>
        <strain evidence="13">F1F22</strain>
    </source>
</reference>
<dbReference type="SUPFAM" id="SSF56796">
    <property type="entry name" value="Dehydroquinate synthase-like"/>
    <property type="match status" value="1"/>
</dbReference>
<proteinExistence type="predicted"/>
<dbReference type="KEGG" id="taqu:KDW03_11560"/>
<dbReference type="CDD" id="cd08174">
    <property type="entry name" value="G1PDH-like"/>
    <property type="match status" value="1"/>
</dbReference>
<feature type="binding site" evidence="10">
    <location>
        <position position="166"/>
    </location>
    <ligand>
        <name>glycerol</name>
        <dbReference type="ChEBI" id="CHEBI:17754"/>
    </ligand>
</feature>
<evidence type="ECO:0000256" key="2">
    <source>
        <dbReference type="ARBA" id="ARBA00022516"/>
    </source>
</evidence>
<evidence type="ECO:0000256" key="3">
    <source>
        <dbReference type="ARBA" id="ARBA00022723"/>
    </source>
</evidence>
<dbReference type="Gene3D" id="3.40.50.1970">
    <property type="match status" value="1"/>
</dbReference>
<dbReference type="Proteomes" id="UP001056539">
    <property type="component" value="Chromosome"/>
</dbReference>
<dbReference type="InterPro" id="IPR016205">
    <property type="entry name" value="Glycerol_DH"/>
</dbReference>
<feature type="binding site" evidence="12">
    <location>
        <begin position="114"/>
        <end position="117"/>
    </location>
    <ligand>
        <name>NAD(+)</name>
        <dbReference type="ChEBI" id="CHEBI:57540"/>
    </ligand>
</feature>
<evidence type="ECO:0000256" key="12">
    <source>
        <dbReference type="PIRSR" id="PIRSR000112-3"/>
    </source>
</evidence>
<keyword evidence="14" id="KW-1185">Reference proteome</keyword>
<evidence type="ECO:0000256" key="5">
    <source>
        <dbReference type="ARBA" id="ARBA00023002"/>
    </source>
</evidence>
<keyword evidence="3 10" id="KW-0479">Metal-binding</keyword>
<evidence type="ECO:0000256" key="10">
    <source>
        <dbReference type="PIRSR" id="PIRSR000112-1"/>
    </source>
</evidence>
<accession>A0AAX3BCU7</accession>
<dbReference type="GO" id="GO:0046872">
    <property type="term" value="F:metal ion binding"/>
    <property type="evidence" value="ECO:0007669"/>
    <property type="project" value="UniProtKB-KW"/>
</dbReference>
<feature type="binding site" evidence="11">
    <location>
        <position position="119"/>
    </location>
    <ligand>
        <name>glycerol</name>
        <dbReference type="ChEBI" id="CHEBI:17754"/>
    </ligand>
</feature>
<name>A0AAX3BCU7_9SPIR</name>
<protein>
    <submittedName>
        <fullName evidence="13">Iron-containing alcohol dehydrogenase family protein</fullName>
    </submittedName>
</protein>
<evidence type="ECO:0000256" key="9">
    <source>
        <dbReference type="ARBA" id="ARBA00023264"/>
    </source>
</evidence>
<keyword evidence="4" id="KW-0521">NADP</keyword>
<dbReference type="PIRSF" id="PIRSF000112">
    <property type="entry name" value="Glycerol_dehydrogenase"/>
    <property type="match status" value="1"/>
</dbReference>
<feature type="binding site" evidence="12">
    <location>
        <position position="123"/>
    </location>
    <ligand>
        <name>NAD(+)</name>
        <dbReference type="ChEBI" id="CHEBI:57540"/>
    </ligand>
</feature>
<keyword evidence="5" id="KW-0560">Oxidoreductase</keyword>
<evidence type="ECO:0000256" key="6">
    <source>
        <dbReference type="ARBA" id="ARBA00023027"/>
    </source>
</evidence>
<dbReference type="InterPro" id="IPR032837">
    <property type="entry name" value="G1PDH"/>
</dbReference>
<keyword evidence="9" id="KW-1208">Phospholipid metabolism</keyword>